<dbReference type="RefSeq" id="WP_215795439.1">
    <property type="nucleotide sequence ID" value="NZ_JAHKKG010000018.1"/>
</dbReference>
<sequence length="122" mass="12852">MTAFARLPVNPDDGFPQAFRLALGSATYVVTLTVTVVEESLLDGGEPLVLPRPGAFMTVEVTRESPGPARTVLRRKLVPGLELQGAEVVLKAVTMIVDPRNLGAAGAFGSQVLVGVAARWVL</sequence>
<name>A0ABS5Z6W1_9ACTN</name>
<reference evidence="1 2" key="1">
    <citation type="submission" date="2021-06" db="EMBL/GenBank/DDBJ databases">
        <title>Actinoplanes lichenicola sp. nov., and Actinoplanes ovalisporus sp. nov., isolated from lichen in Thailand.</title>
        <authorList>
            <person name="Saeng-In P."/>
            <person name="Kanchanasin P."/>
            <person name="Yuki M."/>
            <person name="Kudo T."/>
            <person name="Ohkuma M."/>
            <person name="Phongsopitanun W."/>
            <person name="Tanasupawat S."/>
        </authorList>
    </citation>
    <scope>NUCLEOTIDE SEQUENCE [LARGE SCALE GENOMIC DNA]</scope>
    <source>
        <strain evidence="1 2">NBRC 110975</strain>
    </source>
</reference>
<gene>
    <name evidence="1" type="ORF">KOI35_42615</name>
</gene>
<organism evidence="1 2">
    <name type="scientific">Paractinoplanes bogorensis</name>
    <dbReference type="NCBI Taxonomy" id="1610840"/>
    <lineage>
        <taxon>Bacteria</taxon>
        <taxon>Bacillati</taxon>
        <taxon>Actinomycetota</taxon>
        <taxon>Actinomycetes</taxon>
        <taxon>Micromonosporales</taxon>
        <taxon>Micromonosporaceae</taxon>
        <taxon>Paractinoplanes</taxon>
    </lineage>
</organism>
<comment type="caution">
    <text evidence="1">The sequence shown here is derived from an EMBL/GenBank/DDBJ whole genome shotgun (WGS) entry which is preliminary data.</text>
</comment>
<dbReference type="EMBL" id="JAHKKG010000018">
    <property type="protein sequence ID" value="MBU2670215.1"/>
    <property type="molecule type" value="Genomic_DNA"/>
</dbReference>
<protein>
    <submittedName>
        <fullName evidence="1">Uncharacterized protein</fullName>
    </submittedName>
</protein>
<dbReference type="Proteomes" id="UP001519654">
    <property type="component" value="Unassembled WGS sequence"/>
</dbReference>
<accession>A0ABS5Z6W1</accession>
<evidence type="ECO:0000313" key="1">
    <source>
        <dbReference type="EMBL" id="MBU2670215.1"/>
    </source>
</evidence>
<keyword evidence="2" id="KW-1185">Reference proteome</keyword>
<evidence type="ECO:0000313" key="2">
    <source>
        <dbReference type="Proteomes" id="UP001519654"/>
    </source>
</evidence>
<proteinExistence type="predicted"/>